<accession>A0AAW1R455</accession>
<dbReference type="InterPro" id="IPR036038">
    <property type="entry name" value="Aminotransferase-like"/>
</dbReference>
<reference evidence="4 5" key="1">
    <citation type="journal article" date="2024" name="Nat. Commun.">
        <title>Phylogenomics reveals the evolutionary origins of lichenization in chlorophyte algae.</title>
        <authorList>
            <person name="Puginier C."/>
            <person name="Libourel C."/>
            <person name="Otte J."/>
            <person name="Skaloud P."/>
            <person name="Haon M."/>
            <person name="Grisel S."/>
            <person name="Petersen M."/>
            <person name="Berrin J.G."/>
            <person name="Delaux P.M."/>
            <person name="Dal Grande F."/>
            <person name="Keller J."/>
        </authorList>
    </citation>
    <scope>NUCLEOTIDE SEQUENCE [LARGE SCALE GENOMIC DNA]</scope>
    <source>
        <strain evidence="4 5">SAG 2043</strain>
    </source>
</reference>
<comment type="caution">
    <text evidence="4">The sequence shown here is derived from an EMBL/GenBank/DDBJ whole genome shotgun (WGS) entry which is preliminary data.</text>
</comment>
<evidence type="ECO:0000256" key="1">
    <source>
        <dbReference type="ARBA" id="ARBA00001933"/>
    </source>
</evidence>
<dbReference type="Gene3D" id="3.30.470.10">
    <property type="match status" value="1"/>
</dbReference>
<name>A0AAW1R455_9CHLO</name>
<proteinExistence type="inferred from homology"/>
<dbReference type="PANTHER" id="PTHR42743">
    <property type="entry name" value="AMINO-ACID AMINOTRANSFERASE"/>
    <property type="match status" value="1"/>
</dbReference>
<organism evidence="4 5">
    <name type="scientific">[Myrmecia] bisecta</name>
    <dbReference type="NCBI Taxonomy" id="41462"/>
    <lineage>
        <taxon>Eukaryota</taxon>
        <taxon>Viridiplantae</taxon>
        <taxon>Chlorophyta</taxon>
        <taxon>core chlorophytes</taxon>
        <taxon>Trebouxiophyceae</taxon>
        <taxon>Trebouxiales</taxon>
        <taxon>Trebouxiaceae</taxon>
        <taxon>Myrmecia</taxon>
    </lineage>
</organism>
<evidence type="ECO:0000313" key="4">
    <source>
        <dbReference type="EMBL" id="KAK9828556.1"/>
    </source>
</evidence>
<gene>
    <name evidence="4" type="ORF">WJX72_000741</name>
</gene>
<dbReference type="SUPFAM" id="SSF56752">
    <property type="entry name" value="D-aminoacid aminotransferase-like PLP-dependent enzymes"/>
    <property type="match status" value="1"/>
</dbReference>
<dbReference type="InterPro" id="IPR043132">
    <property type="entry name" value="BCAT-like_C"/>
</dbReference>
<evidence type="ECO:0000256" key="2">
    <source>
        <dbReference type="ARBA" id="ARBA00009320"/>
    </source>
</evidence>
<dbReference type="FunFam" id="3.20.10.10:FF:000002">
    <property type="entry name" value="D-alanine aminotransferase"/>
    <property type="match status" value="1"/>
</dbReference>
<comment type="cofactor">
    <cofactor evidence="1">
        <name>pyridoxal 5'-phosphate</name>
        <dbReference type="ChEBI" id="CHEBI:597326"/>
    </cofactor>
</comment>
<evidence type="ECO:0000313" key="5">
    <source>
        <dbReference type="Proteomes" id="UP001489004"/>
    </source>
</evidence>
<dbReference type="PANTHER" id="PTHR42743:SF22">
    <property type="entry name" value="D-AMINO-ACID TRANSAMINASE, CHLOROPLASTIC"/>
    <property type="match status" value="1"/>
</dbReference>
<sequence length="239" mass="25704">MLTSTRPTPRLSPEEVWETLFSNVHENASSTYKAFYSSELGGIVTEPALMSVAIDDHMVHRGHAVFDTALLVDGYLADVQDDTGDNRGKPDHERVEGFDQGVFVDPEGNIAEGPNMNIGIITHEKELVAPPFEHALAGITMQRVLELAPQLVDEGELTGIAQRPIALAEAQAAAEVFLTSSSLQVMPVVAWDGQAVGEGKAGIATLMLRSLLDQDMNPESGAGMHVEVPYHTLSGAIDY</sequence>
<dbReference type="GO" id="GO:0008652">
    <property type="term" value="P:amino acid biosynthetic process"/>
    <property type="evidence" value="ECO:0007669"/>
    <property type="project" value="UniProtKB-ARBA"/>
</dbReference>
<comment type="similarity">
    <text evidence="2">Belongs to the class-IV pyridoxal-phosphate-dependent aminotransferase family.</text>
</comment>
<dbReference type="InterPro" id="IPR050571">
    <property type="entry name" value="Class-IV_PLP-Dep_Aminotrnsfr"/>
</dbReference>
<dbReference type="Gene3D" id="3.20.10.10">
    <property type="entry name" value="D-amino Acid Aminotransferase, subunit A, domain 2"/>
    <property type="match status" value="1"/>
</dbReference>
<dbReference type="Proteomes" id="UP001489004">
    <property type="component" value="Unassembled WGS sequence"/>
</dbReference>
<evidence type="ECO:0000256" key="3">
    <source>
        <dbReference type="ARBA" id="ARBA00022898"/>
    </source>
</evidence>
<keyword evidence="3" id="KW-0663">Pyridoxal phosphate</keyword>
<protein>
    <submittedName>
        <fullName evidence="4">Uncharacterized protein</fullName>
    </submittedName>
</protein>
<dbReference type="EMBL" id="JALJOR010000001">
    <property type="protein sequence ID" value="KAK9828556.1"/>
    <property type="molecule type" value="Genomic_DNA"/>
</dbReference>
<dbReference type="InterPro" id="IPR001544">
    <property type="entry name" value="Aminotrans_IV"/>
</dbReference>
<dbReference type="GO" id="GO:0046394">
    <property type="term" value="P:carboxylic acid biosynthetic process"/>
    <property type="evidence" value="ECO:0007669"/>
    <property type="project" value="UniProtKB-ARBA"/>
</dbReference>
<dbReference type="InterPro" id="IPR043131">
    <property type="entry name" value="BCAT-like_N"/>
</dbReference>
<dbReference type="GO" id="GO:0003824">
    <property type="term" value="F:catalytic activity"/>
    <property type="evidence" value="ECO:0007669"/>
    <property type="project" value="InterPro"/>
</dbReference>
<dbReference type="AlphaFoldDB" id="A0AAW1R455"/>
<keyword evidence="5" id="KW-1185">Reference proteome</keyword>
<dbReference type="Pfam" id="PF01063">
    <property type="entry name" value="Aminotran_4"/>
    <property type="match status" value="1"/>
</dbReference>